<keyword evidence="4" id="KW-1185">Reference proteome</keyword>
<keyword evidence="2" id="KW-0472">Membrane</keyword>
<evidence type="ECO:0008006" key="5">
    <source>
        <dbReference type="Google" id="ProtNLM"/>
    </source>
</evidence>
<accession>A0A078AZB1</accession>
<dbReference type="PANTHER" id="PTHR11319:SF35">
    <property type="entry name" value="OUTER MEMBRANE PROTEIN PMPC-RELATED"/>
    <property type="match status" value="1"/>
</dbReference>
<evidence type="ECO:0000256" key="2">
    <source>
        <dbReference type="SAM" id="Phobius"/>
    </source>
</evidence>
<feature type="region of interest" description="Disordered" evidence="1">
    <location>
        <begin position="418"/>
        <end position="448"/>
    </location>
</feature>
<organism evidence="3 4">
    <name type="scientific">Stylonychia lemnae</name>
    <name type="common">Ciliate</name>
    <dbReference type="NCBI Taxonomy" id="5949"/>
    <lineage>
        <taxon>Eukaryota</taxon>
        <taxon>Sar</taxon>
        <taxon>Alveolata</taxon>
        <taxon>Ciliophora</taxon>
        <taxon>Intramacronucleata</taxon>
        <taxon>Spirotrichea</taxon>
        <taxon>Stichotrichia</taxon>
        <taxon>Sporadotrichida</taxon>
        <taxon>Oxytrichidae</taxon>
        <taxon>Stylonychinae</taxon>
        <taxon>Stylonychia</taxon>
    </lineage>
</organism>
<evidence type="ECO:0000313" key="4">
    <source>
        <dbReference type="Proteomes" id="UP000039865"/>
    </source>
</evidence>
<feature type="compositionally biased region" description="Polar residues" evidence="1">
    <location>
        <begin position="432"/>
        <end position="448"/>
    </location>
</feature>
<dbReference type="OrthoDB" id="551156at2759"/>
<gene>
    <name evidence="3" type="primary">Contig18823.g19966</name>
    <name evidence="3" type="ORF">STYLEM_16892</name>
</gene>
<feature type="transmembrane region" description="Helical" evidence="2">
    <location>
        <begin position="287"/>
        <end position="316"/>
    </location>
</feature>
<keyword evidence="2" id="KW-0812">Transmembrane</keyword>
<dbReference type="PANTHER" id="PTHR11319">
    <property type="entry name" value="G PROTEIN-COUPLED RECEPTOR-RELATED"/>
    <property type="match status" value="1"/>
</dbReference>
<feature type="compositionally biased region" description="Basic residues" evidence="1">
    <location>
        <begin position="418"/>
        <end position="428"/>
    </location>
</feature>
<dbReference type="Proteomes" id="UP000039865">
    <property type="component" value="Unassembled WGS sequence"/>
</dbReference>
<name>A0A078AZB1_STYLE</name>
<proteinExistence type="predicted"/>
<sequence length="484" mass="56152">MGQLHLMISRLSQSQVQKICSQCQIGTYAFFNNQQQCFDCPKNSECLGGSQIELQSGFWRSSNLSSQIHQCMNTAACLGGLMIDNNPNQQCQLGYGGNLCDQCVKVNGIQFTRSNKNECEICPESGINIIFLQAIILIFIYLIILVVMNIKSRKTSEISVIMRIMTNFLQLSSSTYLLQLEWPKPLEKFLGAFNYVGQSVYNIIYFDCVLDNSIIDNDYSYWHSSNNYHDDLLYRFYHFYDIKKNFTNKIQRLVYNYGNYSYLFYSPNSYESSNKLILLHGNRLGKIFLVMINVFLQTQISIFKCMVLLLVFLIIYRFQIRLQPYQNPLINELEKREMMCLFIANKLRHLTFLQIKAINIDEKLSKDSSKILDELFTQEILKDKNCGILTILSTNNYKNESHQSRGNNSQYITVKSKNNLKKSKRKSENHKNNNLAFQTLNDSKTNNAKGLNEKDLEDIFSKPKENSNFTDTSANHQLQMHLVL</sequence>
<evidence type="ECO:0000256" key="1">
    <source>
        <dbReference type="SAM" id="MobiDB-lite"/>
    </source>
</evidence>
<dbReference type="AlphaFoldDB" id="A0A078AZB1"/>
<dbReference type="EMBL" id="CCKQ01015928">
    <property type="protein sequence ID" value="CDW87780.1"/>
    <property type="molecule type" value="Genomic_DNA"/>
</dbReference>
<feature type="transmembrane region" description="Helical" evidence="2">
    <location>
        <begin position="129"/>
        <end position="148"/>
    </location>
</feature>
<dbReference type="InParanoid" id="A0A078AZB1"/>
<keyword evidence="2" id="KW-1133">Transmembrane helix</keyword>
<protein>
    <recommendedName>
        <fullName evidence="5">Transmembrane protein</fullName>
    </recommendedName>
</protein>
<evidence type="ECO:0000313" key="3">
    <source>
        <dbReference type="EMBL" id="CDW87780.1"/>
    </source>
</evidence>
<reference evidence="3 4" key="1">
    <citation type="submission" date="2014-06" db="EMBL/GenBank/DDBJ databases">
        <authorList>
            <person name="Swart Estienne"/>
        </authorList>
    </citation>
    <scope>NUCLEOTIDE SEQUENCE [LARGE SCALE GENOMIC DNA]</scope>
    <source>
        <strain evidence="3 4">130c</strain>
    </source>
</reference>